<evidence type="ECO:0000256" key="4">
    <source>
        <dbReference type="ARBA" id="ARBA00022448"/>
    </source>
</evidence>
<comment type="caution">
    <text evidence="14">The sequence shown here is derived from an EMBL/GenBank/DDBJ whole genome shotgun (WGS) entry which is preliminary data.</text>
</comment>
<feature type="transmembrane region" description="Helical" evidence="12">
    <location>
        <begin position="428"/>
        <end position="448"/>
    </location>
</feature>
<dbReference type="GO" id="GO:0016020">
    <property type="term" value="C:membrane"/>
    <property type="evidence" value="ECO:0007669"/>
    <property type="project" value="UniProtKB-SubCell"/>
</dbReference>
<dbReference type="InterPro" id="IPR050794">
    <property type="entry name" value="CPA2_transporter"/>
</dbReference>
<protein>
    <submittedName>
        <fullName evidence="14">Cation/H(+) antiporter</fullName>
    </submittedName>
</protein>
<dbReference type="GO" id="GO:0098662">
    <property type="term" value="P:inorganic cation transmembrane transport"/>
    <property type="evidence" value="ECO:0000318"/>
    <property type="project" value="GO_Central"/>
</dbReference>
<evidence type="ECO:0000256" key="1">
    <source>
        <dbReference type="ARBA" id="ARBA00003198"/>
    </source>
</evidence>
<keyword evidence="4" id="KW-0813">Transport</keyword>
<feature type="transmembrane region" description="Helical" evidence="12">
    <location>
        <begin position="283"/>
        <end position="307"/>
    </location>
</feature>
<feature type="transmembrane region" description="Helical" evidence="12">
    <location>
        <begin position="50"/>
        <end position="71"/>
    </location>
</feature>
<comment type="similarity">
    <text evidence="11">Belongs to the monovalent cation:proton antiporter 2 (CPA2) transporter (TC 2.A.37) family. CHX (TC 2.A.37.4) subfamily.</text>
</comment>
<name>A0A0K9Q4Q1_ZOSMR</name>
<feature type="domain" description="Cation/H+ exchanger transmembrane" evidence="13">
    <location>
        <begin position="63"/>
        <end position="444"/>
    </location>
</feature>
<dbReference type="OrthoDB" id="1889525at2759"/>
<feature type="transmembrane region" description="Helical" evidence="12">
    <location>
        <begin position="179"/>
        <end position="200"/>
    </location>
</feature>
<evidence type="ECO:0000259" key="13">
    <source>
        <dbReference type="Pfam" id="PF00999"/>
    </source>
</evidence>
<proteinExistence type="inferred from homology"/>
<feature type="transmembrane region" description="Helical" evidence="12">
    <location>
        <begin position="115"/>
        <end position="132"/>
    </location>
</feature>
<dbReference type="PANTHER" id="PTHR32468:SF164">
    <property type="entry name" value="OS05G0485000 PROTEIN"/>
    <property type="match status" value="1"/>
</dbReference>
<reference evidence="15" key="1">
    <citation type="journal article" date="2016" name="Nature">
        <title>The genome of the seagrass Zostera marina reveals angiosperm adaptation to the sea.</title>
        <authorList>
            <person name="Olsen J.L."/>
            <person name="Rouze P."/>
            <person name="Verhelst B."/>
            <person name="Lin Y.-C."/>
            <person name="Bayer T."/>
            <person name="Collen J."/>
            <person name="Dattolo E."/>
            <person name="De Paoli E."/>
            <person name="Dittami S."/>
            <person name="Maumus F."/>
            <person name="Michel G."/>
            <person name="Kersting A."/>
            <person name="Lauritano C."/>
            <person name="Lohaus R."/>
            <person name="Toepel M."/>
            <person name="Tonon T."/>
            <person name="Vanneste K."/>
            <person name="Amirebrahimi M."/>
            <person name="Brakel J."/>
            <person name="Bostroem C."/>
            <person name="Chovatia M."/>
            <person name="Grimwood J."/>
            <person name="Jenkins J.W."/>
            <person name="Jueterbock A."/>
            <person name="Mraz A."/>
            <person name="Stam W.T."/>
            <person name="Tice H."/>
            <person name="Bornberg-Bauer E."/>
            <person name="Green P.J."/>
            <person name="Pearson G.A."/>
            <person name="Procaccini G."/>
            <person name="Duarte C.M."/>
            <person name="Schmutz J."/>
            <person name="Reusch T.B.H."/>
            <person name="Van de Peer Y."/>
        </authorList>
    </citation>
    <scope>NUCLEOTIDE SEQUENCE [LARGE SCALE GENOMIC DNA]</scope>
    <source>
        <strain evidence="15">cv. Finnish</strain>
    </source>
</reference>
<evidence type="ECO:0000256" key="6">
    <source>
        <dbReference type="ARBA" id="ARBA00022692"/>
    </source>
</evidence>
<dbReference type="GO" id="GO:0012505">
    <property type="term" value="C:endomembrane system"/>
    <property type="evidence" value="ECO:0000318"/>
    <property type="project" value="GO_Central"/>
</dbReference>
<feature type="transmembrane region" description="Helical" evidence="12">
    <location>
        <begin position="144"/>
        <end position="167"/>
    </location>
</feature>
<keyword evidence="6 12" id="KW-0812">Transmembrane</keyword>
<dbReference type="AlphaFoldDB" id="A0A0K9Q4Q1"/>
<feature type="transmembrane region" description="Helical" evidence="12">
    <location>
        <begin position="78"/>
        <end position="95"/>
    </location>
</feature>
<dbReference type="OMA" id="ITFICIT"/>
<feature type="transmembrane region" description="Helical" evidence="12">
    <location>
        <begin position="212"/>
        <end position="231"/>
    </location>
</feature>
<dbReference type="Pfam" id="PF00999">
    <property type="entry name" value="Na_H_Exchanger"/>
    <property type="match status" value="1"/>
</dbReference>
<comment type="subcellular location">
    <subcellularLocation>
        <location evidence="3">Membrane</location>
        <topology evidence="3">Multi-pass membrane protein</topology>
    </subcellularLocation>
    <subcellularLocation>
        <location evidence="2">Plastid</location>
        <location evidence="2">Chloroplast envelope</location>
    </subcellularLocation>
</comment>
<keyword evidence="15" id="KW-1185">Reference proteome</keyword>
<dbReference type="InterPro" id="IPR038770">
    <property type="entry name" value="Na+/solute_symporter_sf"/>
</dbReference>
<comment type="function">
    <text evidence="1">May function as sodium-coupled metabolite transporter across the chloroplast envelope.</text>
</comment>
<dbReference type="EMBL" id="LFYR01000167">
    <property type="protein sequence ID" value="KMZ75502.1"/>
    <property type="molecule type" value="Genomic_DNA"/>
</dbReference>
<sequence>MITLTDYSIDNKDGSFIGMNDVTTTKICHPELSITSNGFWRGEDSLNSKLSMFMVQISLMIIITRMLYIVLRPLKQTRFVVEILAGIILGPSGFGRNKTWKREVFPESGENLIRTSGVLGLALFLFSVSVKMNPKLILKSGKKLLIISIVAIFIPFLATTFVVIFFATIIPANIVKGPFVMFLSANLAITCFPNVSLALSEFDMLNSELGRLALNSALINEYFGWFFMAFFTAMDQGQNKKLGALWSLLSLAALILFIVFIVRPMMNWVIRKVPKGGTVKEEYLVIILLGSLVSSFMSDMIGASMAFGPMMLGLATPNGPPLGSALIERSELIAMEVFMPMMYITFGMRINVDDVFSEWRIWIPFVSVFVVAHFSKLASTMATALFFQVKLKNAFVLGLIMSLSGVLDVVVSLHLWSRGLLDDKAYTVAVLCSCFITAIITPLVAYLYDPFKRRIKSSVTRTISQVKSDEVLQLVTCVHSVEPVPLIINLLQTFDSDPGASGINLCVVNMVEILGRAAPLLIHHDTDEDTDDPVIKAFLNYSDRVISSRFLVKPFTTISPYRTMHQDIYKVANDNQASLIIQTFPLKDMFTKADHAMRSMTAILTTHSPSSVGILVYAAPLVLGRGINRIGVVFWGGSDDREALALSSWMARKDGVTITVHRYIVQKVTAGIENERALDDDAIGEFMYNDDSNGLDNPKLTVIETVVTDQAHTIKAIKLIGGLYDLIIVGKIQKTLSAGLTEWSQHPELGVFGDMLASFETLKTCPVLVLHGTAVVSENSND</sequence>
<evidence type="ECO:0000256" key="3">
    <source>
        <dbReference type="ARBA" id="ARBA00004141"/>
    </source>
</evidence>
<keyword evidence="10 12" id="KW-0472">Membrane</keyword>
<dbReference type="PANTHER" id="PTHR32468">
    <property type="entry name" value="CATION/H + ANTIPORTER"/>
    <property type="match status" value="1"/>
</dbReference>
<evidence type="ECO:0000313" key="15">
    <source>
        <dbReference type="Proteomes" id="UP000036987"/>
    </source>
</evidence>
<organism evidence="14 15">
    <name type="scientific">Zostera marina</name>
    <name type="common">Eelgrass</name>
    <dbReference type="NCBI Taxonomy" id="29655"/>
    <lineage>
        <taxon>Eukaryota</taxon>
        <taxon>Viridiplantae</taxon>
        <taxon>Streptophyta</taxon>
        <taxon>Embryophyta</taxon>
        <taxon>Tracheophyta</taxon>
        <taxon>Spermatophyta</taxon>
        <taxon>Magnoliopsida</taxon>
        <taxon>Liliopsida</taxon>
        <taxon>Zosteraceae</taxon>
        <taxon>Zostera</taxon>
    </lineage>
</organism>
<keyword evidence="7" id="KW-0630">Potassium</keyword>
<dbReference type="GO" id="GO:1902600">
    <property type="term" value="P:proton transmembrane transport"/>
    <property type="evidence" value="ECO:0007669"/>
    <property type="project" value="InterPro"/>
</dbReference>
<feature type="transmembrane region" description="Helical" evidence="12">
    <location>
        <begin position="361"/>
        <end position="387"/>
    </location>
</feature>
<evidence type="ECO:0000256" key="7">
    <source>
        <dbReference type="ARBA" id="ARBA00022958"/>
    </source>
</evidence>
<feature type="transmembrane region" description="Helical" evidence="12">
    <location>
        <begin position="243"/>
        <end position="262"/>
    </location>
</feature>
<evidence type="ECO:0000256" key="12">
    <source>
        <dbReference type="SAM" id="Phobius"/>
    </source>
</evidence>
<gene>
    <name evidence="14" type="ORF">ZOSMA_114G01000</name>
</gene>
<evidence type="ECO:0000256" key="11">
    <source>
        <dbReference type="ARBA" id="ARBA00038341"/>
    </source>
</evidence>
<dbReference type="InterPro" id="IPR006153">
    <property type="entry name" value="Cation/H_exchanger_TM"/>
</dbReference>
<dbReference type="Gene3D" id="1.20.1530.20">
    <property type="match status" value="1"/>
</dbReference>
<keyword evidence="8 12" id="KW-1133">Transmembrane helix</keyword>
<dbReference type="GO" id="GO:0009941">
    <property type="term" value="C:chloroplast envelope"/>
    <property type="evidence" value="ECO:0007669"/>
    <property type="project" value="UniProtKB-SubCell"/>
</dbReference>
<keyword evidence="9" id="KW-0406">Ion transport</keyword>
<evidence type="ECO:0000256" key="8">
    <source>
        <dbReference type="ARBA" id="ARBA00022989"/>
    </source>
</evidence>
<evidence type="ECO:0000256" key="5">
    <source>
        <dbReference type="ARBA" id="ARBA00022538"/>
    </source>
</evidence>
<dbReference type="Proteomes" id="UP000036987">
    <property type="component" value="Unassembled WGS sequence"/>
</dbReference>
<dbReference type="GO" id="GO:0006813">
    <property type="term" value="P:potassium ion transport"/>
    <property type="evidence" value="ECO:0007669"/>
    <property type="project" value="UniProtKB-KW"/>
</dbReference>
<keyword evidence="5" id="KW-0633">Potassium transport</keyword>
<evidence type="ECO:0000256" key="10">
    <source>
        <dbReference type="ARBA" id="ARBA00023136"/>
    </source>
</evidence>
<evidence type="ECO:0000256" key="9">
    <source>
        <dbReference type="ARBA" id="ARBA00023065"/>
    </source>
</evidence>
<accession>A0A0K9Q4Q1</accession>
<dbReference type="GO" id="GO:0006885">
    <property type="term" value="P:regulation of pH"/>
    <property type="evidence" value="ECO:0000318"/>
    <property type="project" value="GO_Central"/>
</dbReference>
<evidence type="ECO:0000313" key="14">
    <source>
        <dbReference type="EMBL" id="KMZ75502.1"/>
    </source>
</evidence>
<evidence type="ECO:0000256" key="2">
    <source>
        <dbReference type="ARBA" id="ARBA00004119"/>
    </source>
</evidence>
<feature type="transmembrane region" description="Helical" evidence="12">
    <location>
        <begin position="394"/>
        <end position="416"/>
    </location>
</feature>
<dbReference type="GO" id="GO:0015297">
    <property type="term" value="F:antiporter activity"/>
    <property type="evidence" value="ECO:0007669"/>
    <property type="project" value="InterPro"/>
</dbReference>